<protein>
    <submittedName>
        <fullName evidence="1">Uncharacterized protein</fullName>
    </submittedName>
</protein>
<name>A0A5B7E0Q4_PORTR</name>
<dbReference type="EMBL" id="VSRR010001686">
    <property type="protein sequence ID" value="MPC27065.1"/>
    <property type="molecule type" value="Genomic_DNA"/>
</dbReference>
<dbReference type="Proteomes" id="UP000324222">
    <property type="component" value="Unassembled WGS sequence"/>
</dbReference>
<comment type="caution">
    <text evidence="1">The sequence shown here is derived from an EMBL/GenBank/DDBJ whole genome shotgun (WGS) entry which is preliminary data.</text>
</comment>
<accession>A0A5B7E0Q4</accession>
<dbReference type="OrthoDB" id="6363818at2759"/>
<proteinExistence type="predicted"/>
<evidence type="ECO:0000313" key="2">
    <source>
        <dbReference type="Proteomes" id="UP000324222"/>
    </source>
</evidence>
<sequence length="144" mass="15943">MRTGWEGPGCSVQCGGLAGVGLLRLHSLNLHALRPYTFRGLRNVTQISIQESDLGQLRDLAFEGLRNVDDLESLEVREEANVDGVLVRGNHFLHVIQEKPFRIHANDRTVFTGGSSNPASALICMLACTVVEPWGILEKLWPRI</sequence>
<organism evidence="1 2">
    <name type="scientific">Portunus trituberculatus</name>
    <name type="common">Swimming crab</name>
    <name type="synonym">Neptunus trituberculatus</name>
    <dbReference type="NCBI Taxonomy" id="210409"/>
    <lineage>
        <taxon>Eukaryota</taxon>
        <taxon>Metazoa</taxon>
        <taxon>Ecdysozoa</taxon>
        <taxon>Arthropoda</taxon>
        <taxon>Crustacea</taxon>
        <taxon>Multicrustacea</taxon>
        <taxon>Malacostraca</taxon>
        <taxon>Eumalacostraca</taxon>
        <taxon>Eucarida</taxon>
        <taxon>Decapoda</taxon>
        <taxon>Pleocyemata</taxon>
        <taxon>Brachyura</taxon>
        <taxon>Eubrachyura</taxon>
        <taxon>Portunoidea</taxon>
        <taxon>Portunidae</taxon>
        <taxon>Portuninae</taxon>
        <taxon>Portunus</taxon>
    </lineage>
</organism>
<reference evidence="1 2" key="1">
    <citation type="submission" date="2019-05" db="EMBL/GenBank/DDBJ databases">
        <title>Another draft genome of Portunus trituberculatus and its Hox gene families provides insights of decapod evolution.</title>
        <authorList>
            <person name="Jeong J.-H."/>
            <person name="Song I."/>
            <person name="Kim S."/>
            <person name="Choi T."/>
            <person name="Kim D."/>
            <person name="Ryu S."/>
            <person name="Kim W."/>
        </authorList>
    </citation>
    <scope>NUCLEOTIDE SEQUENCE [LARGE SCALE GENOMIC DNA]</scope>
    <source>
        <tissue evidence="1">Muscle</tissue>
    </source>
</reference>
<gene>
    <name evidence="1" type="ORF">E2C01_020220</name>
</gene>
<dbReference type="AlphaFoldDB" id="A0A5B7E0Q4"/>
<evidence type="ECO:0000313" key="1">
    <source>
        <dbReference type="EMBL" id="MPC27065.1"/>
    </source>
</evidence>
<keyword evidence="2" id="KW-1185">Reference proteome</keyword>